<evidence type="ECO:0000313" key="1">
    <source>
        <dbReference type="EMBL" id="MCT2562099.1"/>
    </source>
</evidence>
<comment type="caution">
    <text evidence="1">The sequence shown here is derived from an EMBL/GenBank/DDBJ whole genome shotgun (WGS) entry which is preliminary data.</text>
</comment>
<dbReference type="RefSeq" id="WP_259838493.1">
    <property type="nucleotide sequence ID" value="NZ_JAOAMU010000002.1"/>
</dbReference>
<sequence>MKLNISYHLEETRFILHIEITNDTDKERSFYCYNDTGGLARNGIRLFNANHEQAEPYERAFISPLYTGEQVRADVLTPNETGQFELPAKILEEDGELILSFKGISFRIVRGEKFYITFNFLGAISNLLEVVAESE</sequence>
<protein>
    <submittedName>
        <fullName evidence="1">Uncharacterized protein</fullName>
    </submittedName>
</protein>
<reference evidence="1 2" key="1">
    <citation type="submission" date="2022-09" db="EMBL/GenBank/DDBJ databases">
        <title>Chryseobacterium oleae sp.nov., isolated from the inter-root soil of Pyrola calliantha H. Andr. in Tibet.</title>
        <authorList>
            <person name="Li Z."/>
        </authorList>
    </citation>
    <scope>NUCLEOTIDE SEQUENCE [LARGE SCALE GENOMIC DNA]</scope>
    <source>
        <strain evidence="2">pc1-10</strain>
    </source>
</reference>
<evidence type="ECO:0000313" key="2">
    <source>
        <dbReference type="Proteomes" id="UP001525566"/>
    </source>
</evidence>
<dbReference type="Proteomes" id="UP001525566">
    <property type="component" value="Unassembled WGS sequence"/>
</dbReference>
<dbReference type="EMBL" id="JAOAMU010000002">
    <property type="protein sequence ID" value="MCT2562099.1"/>
    <property type="molecule type" value="Genomic_DNA"/>
</dbReference>
<gene>
    <name evidence="1" type="ORF">N0B48_09380</name>
</gene>
<organism evidence="1 2">
    <name type="scientific">Chryseobacterium herbae</name>
    <dbReference type="NCBI Taxonomy" id="2976476"/>
    <lineage>
        <taxon>Bacteria</taxon>
        <taxon>Pseudomonadati</taxon>
        <taxon>Bacteroidota</taxon>
        <taxon>Flavobacteriia</taxon>
        <taxon>Flavobacteriales</taxon>
        <taxon>Weeksellaceae</taxon>
        <taxon>Chryseobacterium group</taxon>
        <taxon>Chryseobacterium</taxon>
    </lineage>
</organism>
<keyword evidence="2" id="KW-1185">Reference proteome</keyword>
<accession>A0ABT2ITE2</accession>
<proteinExistence type="predicted"/>
<name>A0ABT2ITE2_9FLAO</name>